<keyword evidence="2 8" id="KW-0863">Zinc-finger</keyword>
<organism evidence="12">
    <name type="scientific">Chlorella variabilis</name>
    <name type="common">Green alga</name>
    <dbReference type="NCBI Taxonomy" id="554065"/>
    <lineage>
        <taxon>Eukaryota</taxon>
        <taxon>Viridiplantae</taxon>
        <taxon>Chlorophyta</taxon>
        <taxon>core chlorophytes</taxon>
        <taxon>Trebouxiophyceae</taxon>
        <taxon>Chlorellales</taxon>
        <taxon>Chlorellaceae</taxon>
        <taxon>Chlorella clade</taxon>
        <taxon>Chlorella</taxon>
    </lineage>
</organism>
<evidence type="ECO:0000256" key="6">
    <source>
        <dbReference type="ARBA" id="ARBA00024019"/>
    </source>
</evidence>
<comment type="similarity">
    <text evidence="6">Belongs to the type IV zinc-finger family. Class B subfamily.</text>
</comment>
<dbReference type="GO" id="GO:0043565">
    <property type="term" value="F:sequence-specific DNA binding"/>
    <property type="evidence" value="ECO:0007669"/>
    <property type="project" value="InterPro"/>
</dbReference>
<evidence type="ECO:0000259" key="10">
    <source>
        <dbReference type="PROSITE" id="PS50114"/>
    </source>
</evidence>
<protein>
    <recommendedName>
        <fullName evidence="10">GATA-type domain-containing protein</fullName>
    </recommendedName>
</protein>
<evidence type="ECO:0000313" key="11">
    <source>
        <dbReference type="EMBL" id="EFN57521.1"/>
    </source>
</evidence>
<dbReference type="Pfam" id="PF00320">
    <property type="entry name" value="GATA"/>
    <property type="match status" value="1"/>
</dbReference>
<keyword evidence="12" id="KW-1185">Reference proteome</keyword>
<evidence type="ECO:0000256" key="2">
    <source>
        <dbReference type="ARBA" id="ARBA00022771"/>
    </source>
</evidence>
<dbReference type="PROSITE" id="PS50114">
    <property type="entry name" value="GATA_ZN_FINGER_2"/>
    <property type="match status" value="1"/>
</dbReference>
<dbReference type="KEGG" id="cvr:CHLNCDRAFT_143118"/>
<dbReference type="InParanoid" id="E1Z9H7"/>
<dbReference type="PANTHER" id="PTHR47172">
    <property type="entry name" value="OS01G0976800 PROTEIN"/>
    <property type="match status" value="1"/>
</dbReference>
<evidence type="ECO:0000256" key="9">
    <source>
        <dbReference type="SAM" id="MobiDB-lite"/>
    </source>
</evidence>
<feature type="domain" description="GATA-type" evidence="10">
    <location>
        <begin position="34"/>
        <end position="61"/>
    </location>
</feature>
<dbReference type="eggNOG" id="KOG1601">
    <property type="taxonomic scope" value="Eukaryota"/>
</dbReference>
<dbReference type="InterPro" id="IPR013088">
    <property type="entry name" value="Znf_NHR/GATA"/>
</dbReference>
<evidence type="ECO:0000256" key="3">
    <source>
        <dbReference type="ARBA" id="ARBA00022833"/>
    </source>
</evidence>
<dbReference type="PANTHER" id="PTHR47172:SF24">
    <property type="entry name" value="GATA ZINC FINGER DOMAIN-CONTAINING PROTEIN 14-RELATED"/>
    <property type="match status" value="1"/>
</dbReference>
<accession>E1Z9H7</accession>
<dbReference type="CDD" id="cd00202">
    <property type="entry name" value="ZnF_GATA"/>
    <property type="match status" value="1"/>
</dbReference>
<feature type="region of interest" description="Disordered" evidence="9">
    <location>
        <begin position="67"/>
        <end position="147"/>
    </location>
</feature>
<keyword evidence="1" id="KW-0479">Metal-binding</keyword>
<dbReference type="STRING" id="554065.E1Z9H7"/>
<keyword evidence="5" id="KW-0804">Transcription</keyword>
<dbReference type="AlphaFoldDB" id="E1Z9H7"/>
<feature type="region of interest" description="Disordered" evidence="9">
    <location>
        <begin position="163"/>
        <end position="199"/>
    </location>
</feature>
<dbReference type="SUPFAM" id="SSF57716">
    <property type="entry name" value="Glucocorticoid receptor-like (DNA-binding domain)"/>
    <property type="match status" value="1"/>
</dbReference>
<evidence type="ECO:0000256" key="1">
    <source>
        <dbReference type="ARBA" id="ARBA00022723"/>
    </source>
</evidence>
<proteinExistence type="inferred from homology"/>
<dbReference type="InterPro" id="IPR000679">
    <property type="entry name" value="Znf_GATA"/>
</dbReference>
<dbReference type="SMART" id="SM00401">
    <property type="entry name" value="ZnF_GATA"/>
    <property type="match status" value="1"/>
</dbReference>
<dbReference type="GO" id="GO:0006355">
    <property type="term" value="P:regulation of DNA-templated transcription"/>
    <property type="evidence" value="ECO:0007669"/>
    <property type="project" value="InterPro"/>
</dbReference>
<keyword evidence="4" id="KW-0805">Transcription regulation</keyword>
<comment type="function">
    <text evidence="7">Transcriptional regulator that specifically binds 5'-GATA-3' or 5'-GAT-3' motifs within gene promoters.</text>
</comment>
<evidence type="ECO:0000256" key="4">
    <source>
        <dbReference type="ARBA" id="ARBA00023015"/>
    </source>
</evidence>
<feature type="compositionally biased region" description="Low complexity" evidence="9">
    <location>
        <begin position="174"/>
        <end position="199"/>
    </location>
</feature>
<sequence>MTELAGPGAAHQSSPFDDEEFAFAHGAINGVKCCTKCGATKTPQWREGPFGAKTLCNACGVKRTRKLRAEQEGAKRRRLSASPAPPPQAKHAFAAPKYGASRGAQYSQDAPTMDSYGSLEPDSEAWGLPAAHGTRRPPRRAAEEAAFRTARYARTGEWAEAQAHCEEAPRAATPSSSSDGYSQPSSSCPEEVSWPPAAAGGAPRGSDCYAAINLMTMSATQTAAAHAAASCGAAPAAAAHPCPAPAACPASPASAALHFDAEQFNHDSLVALAARYGAGAGAPPHHRVAPVTLSDLSRCLPPAKVLELVRLNQELEVAVHEAHAASAAVAAVAQVLACKQAAALRSRDVAGAATKRLRRFMAELDTQFGIQSKFGAGRPPLSPTKPTGAAALASPAKPLMAAARSPAAPVLAPLLPAAPALQARTL</sequence>
<dbReference type="GeneID" id="17357301"/>
<dbReference type="Proteomes" id="UP000008141">
    <property type="component" value="Unassembled WGS sequence"/>
</dbReference>
<dbReference type="EMBL" id="GL433839">
    <property type="protein sequence ID" value="EFN57521.1"/>
    <property type="molecule type" value="Genomic_DNA"/>
</dbReference>
<evidence type="ECO:0000256" key="8">
    <source>
        <dbReference type="PROSITE-ProRule" id="PRU00094"/>
    </source>
</evidence>
<dbReference type="OrthoDB" id="2162994at2759"/>
<dbReference type="RefSeq" id="XP_005849623.1">
    <property type="nucleotide sequence ID" value="XM_005849561.1"/>
</dbReference>
<evidence type="ECO:0000256" key="5">
    <source>
        <dbReference type="ARBA" id="ARBA00023163"/>
    </source>
</evidence>
<evidence type="ECO:0000256" key="7">
    <source>
        <dbReference type="ARBA" id="ARBA00037539"/>
    </source>
</evidence>
<dbReference type="GO" id="GO:0008270">
    <property type="term" value="F:zinc ion binding"/>
    <property type="evidence" value="ECO:0007669"/>
    <property type="project" value="UniProtKB-KW"/>
</dbReference>
<keyword evidence="3" id="KW-0862">Zinc</keyword>
<evidence type="ECO:0000313" key="12">
    <source>
        <dbReference type="Proteomes" id="UP000008141"/>
    </source>
</evidence>
<dbReference type="Gene3D" id="3.30.50.10">
    <property type="entry name" value="Erythroid Transcription Factor GATA-1, subunit A"/>
    <property type="match status" value="1"/>
</dbReference>
<reference evidence="11 12" key="1">
    <citation type="journal article" date="2010" name="Plant Cell">
        <title>The Chlorella variabilis NC64A genome reveals adaptation to photosymbiosis, coevolution with viruses, and cryptic sex.</title>
        <authorList>
            <person name="Blanc G."/>
            <person name="Duncan G."/>
            <person name="Agarkova I."/>
            <person name="Borodovsky M."/>
            <person name="Gurnon J."/>
            <person name="Kuo A."/>
            <person name="Lindquist E."/>
            <person name="Lucas S."/>
            <person name="Pangilinan J."/>
            <person name="Polle J."/>
            <person name="Salamov A."/>
            <person name="Terry A."/>
            <person name="Yamada T."/>
            <person name="Dunigan D.D."/>
            <person name="Grigoriev I.V."/>
            <person name="Claverie J.M."/>
            <person name="Van Etten J.L."/>
        </authorList>
    </citation>
    <scope>NUCLEOTIDE SEQUENCE [LARGE SCALE GENOMIC DNA]</scope>
    <source>
        <strain evidence="11 12">NC64A</strain>
    </source>
</reference>
<name>E1Z9H7_CHLVA</name>
<gene>
    <name evidence="11" type="ORF">CHLNCDRAFT_143118</name>
</gene>